<dbReference type="PROSITE" id="PS50076">
    <property type="entry name" value="DNAJ_2"/>
    <property type="match status" value="1"/>
</dbReference>
<dbReference type="EMBL" id="UINC01001554">
    <property type="protein sequence ID" value="SUZ83516.1"/>
    <property type="molecule type" value="Genomic_DNA"/>
</dbReference>
<feature type="domain" description="J" evidence="1">
    <location>
        <begin position="112"/>
        <end position="172"/>
    </location>
</feature>
<sequence length="172" mass="20594">MKNICEWDKCSKTAMYKAPAEKDNSRKFRLFCLEHIKIFNKNWNYFSDMNENEIEYFIKSDLTWHKPTKSFGSSENFFNILWGNALEDKLNIFKNSNHKDFKKTNLSEKDRYALEILGLKCETKWSDIQKKFKTLVKKYHPDKNHGSKKYEDILKKVTLAYSQLKLSINKIK</sequence>
<name>A0A381QVR8_9ZZZZ</name>
<dbReference type="Gene3D" id="1.10.287.110">
    <property type="entry name" value="DnaJ domain"/>
    <property type="match status" value="1"/>
</dbReference>
<dbReference type="SMART" id="SM00271">
    <property type="entry name" value="DnaJ"/>
    <property type="match status" value="1"/>
</dbReference>
<evidence type="ECO:0000313" key="2">
    <source>
        <dbReference type="EMBL" id="SUZ83516.1"/>
    </source>
</evidence>
<dbReference type="AlphaFoldDB" id="A0A381QVR8"/>
<proteinExistence type="predicted"/>
<dbReference type="CDD" id="cd06257">
    <property type="entry name" value="DnaJ"/>
    <property type="match status" value="1"/>
</dbReference>
<reference evidence="2" key="1">
    <citation type="submission" date="2018-05" db="EMBL/GenBank/DDBJ databases">
        <authorList>
            <person name="Lanie J.A."/>
            <person name="Ng W.-L."/>
            <person name="Kazmierczak K.M."/>
            <person name="Andrzejewski T.M."/>
            <person name="Davidsen T.M."/>
            <person name="Wayne K.J."/>
            <person name="Tettelin H."/>
            <person name="Glass J.I."/>
            <person name="Rusch D."/>
            <person name="Podicherti R."/>
            <person name="Tsui H.-C.T."/>
            <person name="Winkler M.E."/>
        </authorList>
    </citation>
    <scope>NUCLEOTIDE SEQUENCE</scope>
</reference>
<dbReference type="SUPFAM" id="SSF46565">
    <property type="entry name" value="Chaperone J-domain"/>
    <property type="match status" value="1"/>
</dbReference>
<accession>A0A381QVR8</accession>
<evidence type="ECO:0000259" key="1">
    <source>
        <dbReference type="PROSITE" id="PS50076"/>
    </source>
</evidence>
<dbReference type="InterPro" id="IPR001623">
    <property type="entry name" value="DnaJ_domain"/>
</dbReference>
<gene>
    <name evidence="2" type="ORF">METZ01_LOCUS36370</name>
</gene>
<organism evidence="2">
    <name type="scientific">marine metagenome</name>
    <dbReference type="NCBI Taxonomy" id="408172"/>
    <lineage>
        <taxon>unclassified sequences</taxon>
        <taxon>metagenomes</taxon>
        <taxon>ecological metagenomes</taxon>
    </lineage>
</organism>
<dbReference type="InterPro" id="IPR036869">
    <property type="entry name" value="J_dom_sf"/>
</dbReference>
<protein>
    <recommendedName>
        <fullName evidence="1">J domain-containing protein</fullName>
    </recommendedName>
</protein>
<dbReference type="Pfam" id="PF00226">
    <property type="entry name" value="DnaJ"/>
    <property type="match status" value="1"/>
</dbReference>